<dbReference type="AlphaFoldDB" id="A0AAV8TY88"/>
<proteinExistence type="predicted"/>
<accession>A0AAV8TY88</accession>
<sequence length="173" mass="18581">MAKRELSNTLKNLKKQEDVLPGGNFISHATVRKCVVIMGDPHPGAAFGRMSFGSFNPSVDKLNENATNLDSPEASANATGFSSQTGDASFTDNGSSLDGAESPGAAKPKSESNGDHKRKQSEMLSVPDNQHKSPKISQVGLQSSSCSSKGSFKQQKREKLDWSILRPKSEKKE</sequence>
<dbReference type="PANTHER" id="PTHR13582">
    <property type="entry name" value="M-PHASE PHOSPHOPROTEIN 6"/>
    <property type="match status" value="1"/>
</dbReference>
<feature type="compositionally biased region" description="Low complexity" evidence="1">
    <location>
        <begin position="137"/>
        <end position="153"/>
    </location>
</feature>
<dbReference type="Proteomes" id="UP001159364">
    <property type="component" value="Linkage Group LG03"/>
</dbReference>
<feature type="compositionally biased region" description="Basic and acidic residues" evidence="1">
    <location>
        <begin position="155"/>
        <end position="173"/>
    </location>
</feature>
<evidence type="ECO:0000313" key="2">
    <source>
        <dbReference type="EMBL" id="KAJ8770994.1"/>
    </source>
</evidence>
<evidence type="ECO:0000256" key="1">
    <source>
        <dbReference type="SAM" id="MobiDB-lite"/>
    </source>
</evidence>
<evidence type="ECO:0000313" key="3">
    <source>
        <dbReference type="Proteomes" id="UP001159364"/>
    </source>
</evidence>
<feature type="compositionally biased region" description="Polar residues" evidence="1">
    <location>
        <begin position="64"/>
        <end position="96"/>
    </location>
</feature>
<protein>
    <submittedName>
        <fullName evidence="2">Uncharacterized protein</fullName>
    </submittedName>
</protein>
<dbReference type="GO" id="GO:0000460">
    <property type="term" value="P:maturation of 5.8S rRNA"/>
    <property type="evidence" value="ECO:0007669"/>
    <property type="project" value="TreeGrafter"/>
</dbReference>
<keyword evidence="3" id="KW-1185">Reference proteome</keyword>
<dbReference type="InterPro" id="IPR019324">
    <property type="entry name" value="MPP6"/>
</dbReference>
<organism evidence="2 3">
    <name type="scientific">Erythroxylum novogranatense</name>
    <dbReference type="NCBI Taxonomy" id="1862640"/>
    <lineage>
        <taxon>Eukaryota</taxon>
        <taxon>Viridiplantae</taxon>
        <taxon>Streptophyta</taxon>
        <taxon>Embryophyta</taxon>
        <taxon>Tracheophyta</taxon>
        <taxon>Spermatophyta</taxon>
        <taxon>Magnoliopsida</taxon>
        <taxon>eudicotyledons</taxon>
        <taxon>Gunneridae</taxon>
        <taxon>Pentapetalae</taxon>
        <taxon>rosids</taxon>
        <taxon>fabids</taxon>
        <taxon>Malpighiales</taxon>
        <taxon>Erythroxylaceae</taxon>
        <taxon>Erythroxylum</taxon>
    </lineage>
</organism>
<gene>
    <name evidence="2" type="ORF">K2173_022895</name>
</gene>
<name>A0AAV8TY88_9ROSI</name>
<dbReference type="EMBL" id="JAIWQS010000003">
    <property type="protein sequence ID" value="KAJ8770994.1"/>
    <property type="molecule type" value="Genomic_DNA"/>
</dbReference>
<dbReference type="PANTHER" id="PTHR13582:SF0">
    <property type="entry name" value="M-PHASE PHOSPHOPROTEIN 6"/>
    <property type="match status" value="1"/>
</dbReference>
<feature type="region of interest" description="Disordered" evidence="1">
    <location>
        <begin position="63"/>
        <end position="173"/>
    </location>
</feature>
<reference evidence="2 3" key="1">
    <citation type="submission" date="2021-09" db="EMBL/GenBank/DDBJ databases">
        <title>Genomic insights and catalytic innovation underlie evolution of tropane alkaloids biosynthesis.</title>
        <authorList>
            <person name="Wang Y.-J."/>
            <person name="Tian T."/>
            <person name="Huang J.-P."/>
            <person name="Huang S.-X."/>
        </authorList>
    </citation>
    <scope>NUCLEOTIDE SEQUENCE [LARGE SCALE GENOMIC DNA]</scope>
    <source>
        <strain evidence="2">KIB-2018</strain>
        <tissue evidence="2">Leaf</tissue>
    </source>
</reference>
<comment type="caution">
    <text evidence="2">The sequence shown here is derived from an EMBL/GenBank/DDBJ whole genome shotgun (WGS) entry which is preliminary data.</text>
</comment>